<comment type="similarity">
    <text evidence="2">Belongs to the ACC deaminase/D-cysteine desulfhydrase family.</text>
</comment>
<dbReference type="EMBL" id="CP025958">
    <property type="protein sequence ID" value="AWM39053.1"/>
    <property type="molecule type" value="Genomic_DNA"/>
</dbReference>
<sequence length="514" mass="55669">MNRTRTTSTVFNSMRLRARAHRIGCWWHTDWTFANSRLVADYPFAGTELPPNPRSPGSARGSRARRGQSRFLQAVVRNVFRYIHLLLLRFGRVLPLCWASGRRPPFAGAVPNRWQYRTVPKLTRADGRSAKPRSSLYLRPHLAPGFNRPYSGPPCAGSLTMSPHHTRRRIMSGPTLSPAEVRAAVAKLPRVRLAHLPTPLEELHRFSAALGGGVRVFIKRDDCTGLVLGGNKARHNEFLFGDALASGADMFVWGALVQSNNCRTTAAACAKLGLECRLYLSRAHQKTEPQGNLLLDYLVGAHVEFTNAKIGPELNALLAGKAEEFRAAGRTPYFWDPPRVVPMAAASYALCMAELTEQLGALGVNPEAYYVSSAGATGAGVALGNCLLGLSGRARLICPMPWPWDIPTRMAEDATAAAALMGLPHRLTASDLDADESYIAPGYGLPSPAGQEAMHLLATTEAILTDHVYTAKALAALVADVRAGRYPRGSSVAFIHTGGVPAIFAEPEKVLPGM</sequence>
<keyword evidence="3" id="KW-0663">Pyridoxal phosphate</keyword>
<dbReference type="InterPro" id="IPR027278">
    <property type="entry name" value="ACCD_DCysDesulf"/>
</dbReference>
<evidence type="ECO:0000256" key="2">
    <source>
        <dbReference type="ARBA" id="ARBA00008639"/>
    </source>
</evidence>
<keyword evidence="6" id="KW-1185">Reference proteome</keyword>
<dbReference type="SUPFAM" id="SSF53686">
    <property type="entry name" value="Tryptophan synthase beta subunit-like PLP-dependent enzymes"/>
    <property type="match status" value="1"/>
</dbReference>
<proteinExistence type="inferred from homology"/>
<dbReference type="PANTHER" id="PTHR43780:SF2">
    <property type="entry name" value="1-AMINOCYCLOPROPANE-1-CARBOXYLATE DEAMINASE-RELATED"/>
    <property type="match status" value="1"/>
</dbReference>
<feature type="domain" description="Tryptophan synthase beta chain-like PALP" evidence="4">
    <location>
        <begin position="192"/>
        <end position="498"/>
    </location>
</feature>
<accession>A0A2Z3GZ62</accession>
<name>A0A2Z3GZ62_9BACT</name>
<protein>
    <recommendedName>
        <fullName evidence="4">Tryptophan synthase beta chain-like PALP domain-containing protein</fullName>
    </recommendedName>
</protein>
<evidence type="ECO:0000313" key="5">
    <source>
        <dbReference type="EMBL" id="AWM39053.1"/>
    </source>
</evidence>
<dbReference type="Proteomes" id="UP000245802">
    <property type="component" value="Chromosome"/>
</dbReference>
<dbReference type="Gene3D" id="3.40.50.1100">
    <property type="match status" value="2"/>
</dbReference>
<dbReference type="AlphaFoldDB" id="A0A2Z3GZ62"/>
<dbReference type="InterPro" id="IPR036052">
    <property type="entry name" value="TrpB-like_PALP_sf"/>
</dbReference>
<dbReference type="OrthoDB" id="9801249at2"/>
<evidence type="ECO:0000259" key="4">
    <source>
        <dbReference type="Pfam" id="PF00291"/>
    </source>
</evidence>
<dbReference type="PANTHER" id="PTHR43780">
    <property type="entry name" value="1-AMINOCYCLOPROPANE-1-CARBOXYLATE DEAMINASE-RELATED"/>
    <property type="match status" value="1"/>
</dbReference>
<dbReference type="GO" id="GO:0019148">
    <property type="term" value="F:D-cysteine desulfhydrase activity"/>
    <property type="evidence" value="ECO:0007669"/>
    <property type="project" value="TreeGrafter"/>
</dbReference>
<gene>
    <name evidence="5" type="ORF">C1280_20085</name>
</gene>
<dbReference type="KEGG" id="gog:C1280_20085"/>
<evidence type="ECO:0000256" key="1">
    <source>
        <dbReference type="ARBA" id="ARBA00001933"/>
    </source>
</evidence>
<organism evidence="5 6">
    <name type="scientific">Gemmata obscuriglobus</name>
    <dbReference type="NCBI Taxonomy" id="114"/>
    <lineage>
        <taxon>Bacteria</taxon>
        <taxon>Pseudomonadati</taxon>
        <taxon>Planctomycetota</taxon>
        <taxon>Planctomycetia</taxon>
        <taxon>Gemmatales</taxon>
        <taxon>Gemmataceae</taxon>
        <taxon>Gemmata</taxon>
    </lineage>
</organism>
<evidence type="ECO:0000313" key="6">
    <source>
        <dbReference type="Proteomes" id="UP000245802"/>
    </source>
</evidence>
<reference evidence="5 6" key="1">
    <citation type="submission" date="2018-01" db="EMBL/GenBank/DDBJ databases">
        <title>G. obscuriglobus.</title>
        <authorList>
            <person name="Franke J."/>
            <person name="Blomberg W."/>
            <person name="Selmecki A."/>
        </authorList>
    </citation>
    <scope>NUCLEOTIDE SEQUENCE [LARGE SCALE GENOMIC DNA]</scope>
    <source>
        <strain evidence="5 6">DSM 5831</strain>
    </source>
</reference>
<comment type="cofactor">
    <cofactor evidence="1">
        <name>pyridoxal 5'-phosphate</name>
        <dbReference type="ChEBI" id="CHEBI:597326"/>
    </cofactor>
</comment>
<evidence type="ECO:0000256" key="3">
    <source>
        <dbReference type="ARBA" id="ARBA00022898"/>
    </source>
</evidence>
<dbReference type="Pfam" id="PF00291">
    <property type="entry name" value="PALP"/>
    <property type="match status" value="1"/>
</dbReference>
<dbReference type="InterPro" id="IPR001926">
    <property type="entry name" value="TrpB-like_PALP"/>
</dbReference>